<dbReference type="InterPro" id="IPR037523">
    <property type="entry name" value="VOC_core"/>
</dbReference>
<keyword evidence="3" id="KW-0560">Oxidoreductase</keyword>
<dbReference type="PANTHER" id="PTHR36113">
    <property type="entry name" value="LYASE, PUTATIVE-RELATED-RELATED"/>
    <property type="match status" value="1"/>
</dbReference>
<keyword evidence="4" id="KW-1185">Reference proteome</keyword>
<evidence type="ECO:0000256" key="1">
    <source>
        <dbReference type="ARBA" id="ARBA00022723"/>
    </source>
</evidence>
<dbReference type="GO" id="GO:0051213">
    <property type="term" value="F:dioxygenase activity"/>
    <property type="evidence" value="ECO:0007669"/>
    <property type="project" value="UniProtKB-KW"/>
</dbReference>
<evidence type="ECO:0000313" key="4">
    <source>
        <dbReference type="Proteomes" id="UP000184513"/>
    </source>
</evidence>
<dbReference type="PANTHER" id="PTHR36113:SF6">
    <property type="entry name" value="FOSFOMYCIN RESISTANCE PROTEIN FOSX"/>
    <property type="match status" value="1"/>
</dbReference>
<reference evidence="3 4" key="1">
    <citation type="submission" date="2016-11" db="EMBL/GenBank/DDBJ databases">
        <authorList>
            <person name="Jaros S."/>
            <person name="Januszkiewicz K."/>
            <person name="Wedrychowicz H."/>
        </authorList>
    </citation>
    <scope>NUCLEOTIDE SEQUENCE [LARGE SCALE GENOMIC DNA]</scope>
    <source>
        <strain evidence="3 4">CGMCC 1.6102</strain>
    </source>
</reference>
<dbReference type="Proteomes" id="UP000184513">
    <property type="component" value="Unassembled WGS sequence"/>
</dbReference>
<keyword evidence="1" id="KW-0479">Metal-binding</keyword>
<dbReference type="InterPro" id="IPR029068">
    <property type="entry name" value="Glyas_Bleomycin-R_OHBP_Dase"/>
</dbReference>
<keyword evidence="3" id="KW-0223">Dioxygenase</keyword>
<gene>
    <name evidence="3" type="ORF">SAMN04488057_10383</name>
</gene>
<dbReference type="Gene3D" id="3.10.180.10">
    <property type="entry name" value="2,3-Dihydroxybiphenyl 1,2-Dioxygenase, domain 1"/>
    <property type="match status" value="1"/>
</dbReference>
<dbReference type="InterPro" id="IPR004360">
    <property type="entry name" value="Glyas_Fos-R_dOase_dom"/>
</dbReference>
<accession>A0A1M7L4M8</accession>
<evidence type="ECO:0000259" key="2">
    <source>
        <dbReference type="PROSITE" id="PS51819"/>
    </source>
</evidence>
<dbReference type="PROSITE" id="PS51819">
    <property type="entry name" value="VOC"/>
    <property type="match status" value="1"/>
</dbReference>
<dbReference type="InterPro" id="IPR051332">
    <property type="entry name" value="Fosfomycin_Res_Enzymes"/>
</dbReference>
<protein>
    <submittedName>
        <fullName evidence="3">Catechol 2,3-dioxygenase</fullName>
    </submittedName>
</protein>
<feature type="domain" description="VOC" evidence="2">
    <location>
        <begin position="8"/>
        <end position="128"/>
    </location>
</feature>
<evidence type="ECO:0000313" key="3">
    <source>
        <dbReference type="EMBL" id="SHM72254.1"/>
    </source>
</evidence>
<name>A0A1M7L4M8_9BACT</name>
<dbReference type="GO" id="GO:0046872">
    <property type="term" value="F:metal ion binding"/>
    <property type="evidence" value="ECO:0007669"/>
    <property type="project" value="UniProtKB-KW"/>
</dbReference>
<organism evidence="3 4">
    <name type="scientific">Cyclobacterium lianum</name>
    <dbReference type="NCBI Taxonomy" id="388280"/>
    <lineage>
        <taxon>Bacteria</taxon>
        <taxon>Pseudomonadati</taxon>
        <taxon>Bacteroidota</taxon>
        <taxon>Cytophagia</taxon>
        <taxon>Cytophagales</taxon>
        <taxon>Cyclobacteriaceae</taxon>
        <taxon>Cyclobacterium</taxon>
    </lineage>
</organism>
<dbReference type="STRING" id="388280.SAMN04488057_10383"/>
<dbReference type="SUPFAM" id="SSF54593">
    <property type="entry name" value="Glyoxalase/Bleomycin resistance protein/Dihydroxybiphenyl dioxygenase"/>
    <property type="match status" value="1"/>
</dbReference>
<proteinExistence type="predicted"/>
<dbReference type="Pfam" id="PF00903">
    <property type="entry name" value="Glyoxalase"/>
    <property type="match status" value="1"/>
</dbReference>
<dbReference type="EMBL" id="FRCY01000003">
    <property type="protein sequence ID" value="SHM72254.1"/>
    <property type="molecule type" value="Genomic_DNA"/>
</dbReference>
<sequence length="132" mass="15193">MRMIPYTGIKENCLYIDDLDQAVEFYQGVLEMPVISKSDGRHVFFRCGSSVLLCFLPEITRQETTLPPHFAYGKQHLAFEVMAEDYNDTVSRLEQKGVPITHVQDWGNGHNSIYFEDPFGHVLEIVPKGIWE</sequence>
<dbReference type="AlphaFoldDB" id="A0A1M7L4M8"/>